<dbReference type="SUPFAM" id="SSF51735">
    <property type="entry name" value="NAD(P)-binding Rossmann-fold domains"/>
    <property type="match status" value="1"/>
</dbReference>
<dbReference type="Gene3D" id="3.40.50.720">
    <property type="entry name" value="NAD(P)-binding Rossmann-like Domain"/>
    <property type="match status" value="2"/>
</dbReference>
<dbReference type="CDD" id="cd05301">
    <property type="entry name" value="GDH"/>
    <property type="match status" value="1"/>
</dbReference>
<dbReference type="GO" id="GO:0005829">
    <property type="term" value="C:cytosol"/>
    <property type="evidence" value="ECO:0007669"/>
    <property type="project" value="TreeGrafter"/>
</dbReference>
<evidence type="ECO:0000259" key="5">
    <source>
        <dbReference type="Pfam" id="PF02826"/>
    </source>
</evidence>
<comment type="caution">
    <text evidence="6">The sequence shown here is derived from an EMBL/GenBank/DDBJ whole genome shotgun (WGS) entry which is preliminary data.</text>
</comment>
<evidence type="ECO:0000256" key="3">
    <source>
        <dbReference type="ARBA" id="ARBA00023027"/>
    </source>
</evidence>
<protein>
    <recommendedName>
        <fullName evidence="7">D-glycerate dehydrogenase</fullName>
    </recommendedName>
</protein>
<dbReference type="InterPro" id="IPR006140">
    <property type="entry name" value="D-isomer_DH_NAD-bd"/>
</dbReference>
<dbReference type="EMBL" id="LAZR01004947">
    <property type="protein sequence ID" value="KKN04185.1"/>
    <property type="molecule type" value="Genomic_DNA"/>
</dbReference>
<accession>A0A0F9M9R0</accession>
<name>A0A0F9M9R0_9ZZZZ</name>
<comment type="similarity">
    <text evidence="1">Belongs to the D-isomer specific 2-hydroxyacid dehydrogenase family.</text>
</comment>
<feature type="domain" description="D-isomer specific 2-hydroxyacid dehydrogenase catalytic" evidence="4">
    <location>
        <begin position="5"/>
        <end position="318"/>
    </location>
</feature>
<evidence type="ECO:0000256" key="2">
    <source>
        <dbReference type="ARBA" id="ARBA00023002"/>
    </source>
</evidence>
<dbReference type="Pfam" id="PF00389">
    <property type="entry name" value="2-Hacid_dh"/>
    <property type="match status" value="1"/>
</dbReference>
<dbReference type="GO" id="GO:0030267">
    <property type="term" value="F:glyoxylate reductase (NADPH) activity"/>
    <property type="evidence" value="ECO:0007669"/>
    <property type="project" value="TreeGrafter"/>
</dbReference>
<feature type="domain" description="D-isomer specific 2-hydroxyacid dehydrogenase NAD-binding" evidence="5">
    <location>
        <begin position="110"/>
        <end position="287"/>
    </location>
</feature>
<dbReference type="InterPro" id="IPR050223">
    <property type="entry name" value="D-isomer_2-hydroxyacid_DH"/>
</dbReference>
<organism evidence="6">
    <name type="scientific">marine sediment metagenome</name>
    <dbReference type="NCBI Taxonomy" id="412755"/>
    <lineage>
        <taxon>unclassified sequences</taxon>
        <taxon>metagenomes</taxon>
        <taxon>ecological metagenomes</taxon>
    </lineage>
</organism>
<dbReference type="AlphaFoldDB" id="A0A0F9M9R0"/>
<sequence length="319" mass="35478">MKPKILITRKILPEALDYLKEHTDYEIGATKRNLTKEEIIKKVQGKEGLLSLLVDDIDKEVINSASSLKIIANCAVGYNNIDTSEAKKKGILVTNTPGVLTETTADLTWALIMAVARKIPQADQYTRRKKFKGWELDLFLGKEITGKRLGIIGMGRIGKAVALRAQAFSMEIVYSDPHRLTQEEEEKYKASALPINKLLSTADIITIHASLNPQTFHLISREKIKLIRKNAILINAARGPIVDEKALAKALEKGQIWGAGLDVYEKEPEIETKLFSLDNVVLLPHIASATYETRLKMAMMAARNLVQGLKGEKPDNLVV</sequence>
<dbReference type="PANTHER" id="PTHR10996:SF178">
    <property type="entry name" value="2-HYDROXYACID DEHYDROGENASE YGL185C-RELATED"/>
    <property type="match status" value="1"/>
</dbReference>
<evidence type="ECO:0000313" key="6">
    <source>
        <dbReference type="EMBL" id="KKN04185.1"/>
    </source>
</evidence>
<dbReference type="Pfam" id="PF02826">
    <property type="entry name" value="2-Hacid_dh_C"/>
    <property type="match status" value="1"/>
</dbReference>
<reference evidence="6" key="1">
    <citation type="journal article" date="2015" name="Nature">
        <title>Complex archaea that bridge the gap between prokaryotes and eukaryotes.</title>
        <authorList>
            <person name="Spang A."/>
            <person name="Saw J.H."/>
            <person name="Jorgensen S.L."/>
            <person name="Zaremba-Niedzwiedzka K."/>
            <person name="Martijn J."/>
            <person name="Lind A.E."/>
            <person name="van Eijk R."/>
            <person name="Schleper C."/>
            <person name="Guy L."/>
            <person name="Ettema T.J."/>
        </authorList>
    </citation>
    <scope>NUCLEOTIDE SEQUENCE</scope>
</reference>
<dbReference type="SUPFAM" id="SSF52283">
    <property type="entry name" value="Formate/glycerate dehydrogenase catalytic domain-like"/>
    <property type="match status" value="1"/>
</dbReference>
<dbReference type="GO" id="GO:0016618">
    <property type="term" value="F:hydroxypyruvate reductase [NAD(P)H] activity"/>
    <property type="evidence" value="ECO:0007669"/>
    <property type="project" value="TreeGrafter"/>
</dbReference>
<dbReference type="InterPro" id="IPR006139">
    <property type="entry name" value="D-isomer_2_OHA_DH_cat_dom"/>
</dbReference>
<proteinExistence type="inferred from homology"/>
<gene>
    <name evidence="6" type="ORF">LCGC14_1099950</name>
</gene>
<keyword evidence="2" id="KW-0560">Oxidoreductase</keyword>
<dbReference type="PANTHER" id="PTHR10996">
    <property type="entry name" value="2-HYDROXYACID DEHYDROGENASE-RELATED"/>
    <property type="match status" value="1"/>
</dbReference>
<evidence type="ECO:0000256" key="1">
    <source>
        <dbReference type="ARBA" id="ARBA00005854"/>
    </source>
</evidence>
<keyword evidence="3" id="KW-0520">NAD</keyword>
<dbReference type="InterPro" id="IPR036291">
    <property type="entry name" value="NAD(P)-bd_dom_sf"/>
</dbReference>
<dbReference type="FunFam" id="3.40.50.720:FF:000203">
    <property type="entry name" value="D-3-phosphoglycerate dehydrogenase (SerA)"/>
    <property type="match status" value="1"/>
</dbReference>
<evidence type="ECO:0000259" key="4">
    <source>
        <dbReference type="Pfam" id="PF00389"/>
    </source>
</evidence>
<evidence type="ECO:0008006" key="7">
    <source>
        <dbReference type="Google" id="ProtNLM"/>
    </source>
</evidence>
<dbReference type="GO" id="GO:0051287">
    <property type="term" value="F:NAD binding"/>
    <property type="evidence" value="ECO:0007669"/>
    <property type="project" value="InterPro"/>
</dbReference>